<keyword evidence="2" id="KW-1185">Reference proteome</keyword>
<name>A0A852TNV6_9ACTN</name>
<protein>
    <submittedName>
        <fullName evidence="1">Uncharacterized protein</fullName>
    </submittedName>
</protein>
<organism evidence="1 2">
    <name type="scientific">Spinactinospora alkalitolerans</name>
    <dbReference type="NCBI Taxonomy" id="687207"/>
    <lineage>
        <taxon>Bacteria</taxon>
        <taxon>Bacillati</taxon>
        <taxon>Actinomycetota</taxon>
        <taxon>Actinomycetes</taxon>
        <taxon>Streptosporangiales</taxon>
        <taxon>Nocardiopsidaceae</taxon>
        <taxon>Spinactinospora</taxon>
    </lineage>
</organism>
<gene>
    <name evidence="1" type="ORF">HDA32_000779</name>
</gene>
<proteinExistence type="predicted"/>
<dbReference type="RefSeq" id="WP_179641839.1">
    <property type="nucleotide sequence ID" value="NZ_BAAAYY010000002.1"/>
</dbReference>
<dbReference type="Proteomes" id="UP000589036">
    <property type="component" value="Unassembled WGS sequence"/>
</dbReference>
<reference evidence="1 2" key="1">
    <citation type="submission" date="2020-07" db="EMBL/GenBank/DDBJ databases">
        <title>Sequencing the genomes of 1000 actinobacteria strains.</title>
        <authorList>
            <person name="Klenk H.-P."/>
        </authorList>
    </citation>
    <scope>NUCLEOTIDE SEQUENCE [LARGE SCALE GENOMIC DNA]</scope>
    <source>
        <strain evidence="1 2">CXB654</strain>
    </source>
</reference>
<dbReference type="EMBL" id="JACCCC010000001">
    <property type="protein sequence ID" value="NYE45659.1"/>
    <property type="molecule type" value="Genomic_DNA"/>
</dbReference>
<sequence>MSSVPLSRLSAGFSPLNPLFVLAKELEARGLHVSVDASISVVDAHLTGDFTASGHRSGDFQRAILRVDAVTAHPWWWLLWPGERFKNEVAEPEVTRLLPVEQTPDVARRIRNVLILGDSEPPGGSAR</sequence>
<accession>A0A852TNV6</accession>
<dbReference type="AlphaFoldDB" id="A0A852TNV6"/>
<evidence type="ECO:0000313" key="1">
    <source>
        <dbReference type="EMBL" id="NYE45659.1"/>
    </source>
</evidence>
<comment type="caution">
    <text evidence="1">The sequence shown here is derived from an EMBL/GenBank/DDBJ whole genome shotgun (WGS) entry which is preliminary data.</text>
</comment>
<evidence type="ECO:0000313" key="2">
    <source>
        <dbReference type="Proteomes" id="UP000589036"/>
    </source>
</evidence>